<gene>
    <name evidence="2" type="ordered locus">Halhy_1533</name>
</gene>
<dbReference type="STRING" id="760192.Halhy_1533"/>
<evidence type="ECO:0000259" key="1">
    <source>
        <dbReference type="Pfam" id="PF06283"/>
    </source>
</evidence>
<dbReference type="Pfam" id="PF14100">
    <property type="entry name" value="DUF6807"/>
    <property type="match status" value="1"/>
</dbReference>
<reference evidence="2 3" key="1">
    <citation type="journal article" date="2011" name="Stand. Genomic Sci.">
        <title>Complete genome sequence of Haliscomenobacter hydrossis type strain (O).</title>
        <authorList>
            <consortium name="US DOE Joint Genome Institute (JGI-PGF)"/>
            <person name="Daligault H."/>
            <person name="Lapidus A."/>
            <person name="Zeytun A."/>
            <person name="Nolan M."/>
            <person name="Lucas S."/>
            <person name="Del Rio T.G."/>
            <person name="Tice H."/>
            <person name="Cheng J.F."/>
            <person name="Tapia R."/>
            <person name="Han C."/>
            <person name="Goodwin L."/>
            <person name="Pitluck S."/>
            <person name="Liolios K."/>
            <person name="Pagani I."/>
            <person name="Ivanova N."/>
            <person name="Huntemann M."/>
            <person name="Mavromatis K."/>
            <person name="Mikhailova N."/>
            <person name="Pati A."/>
            <person name="Chen A."/>
            <person name="Palaniappan K."/>
            <person name="Land M."/>
            <person name="Hauser L."/>
            <person name="Brambilla E.M."/>
            <person name="Rohde M."/>
            <person name="Verbarg S."/>
            <person name="Goker M."/>
            <person name="Bristow J."/>
            <person name="Eisen J.A."/>
            <person name="Markowitz V."/>
            <person name="Hugenholtz P."/>
            <person name="Kyrpides N.C."/>
            <person name="Klenk H.P."/>
            <person name="Woyke T."/>
        </authorList>
    </citation>
    <scope>NUCLEOTIDE SEQUENCE [LARGE SCALE GENOMIC DNA]</scope>
    <source>
        <strain evidence="3">ATCC 27775 / DSM 1100 / LMG 10767 / O</strain>
    </source>
</reference>
<dbReference type="SUPFAM" id="SSF52317">
    <property type="entry name" value="Class I glutamine amidotransferase-like"/>
    <property type="match status" value="1"/>
</dbReference>
<evidence type="ECO:0000313" key="2">
    <source>
        <dbReference type="EMBL" id="AEE49425.1"/>
    </source>
</evidence>
<dbReference type="InterPro" id="IPR029475">
    <property type="entry name" value="DUF6807"/>
</dbReference>
<dbReference type="eggNOG" id="COG3828">
    <property type="taxonomic scope" value="Bacteria"/>
</dbReference>
<dbReference type="AlphaFoldDB" id="F4KYI4"/>
<dbReference type="OrthoDB" id="2540540at2"/>
<name>F4KYI4_HALH1</name>
<organism evidence="2 3">
    <name type="scientific">Haliscomenobacter hydrossis (strain ATCC 27775 / DSM 1100 / LMG 10767 / O)</name>
    <dbReference type="NCBI Taxonomy" id="760192"/>
    <lineage>
        <taxon>Bacteria</taxon>
        <taxon>Pseudomonadati</taxon>
        <taxon>Bacteroidota</taxon>
        <taxon>Saprospiria</taxon>
        <taxon>Saprospirales</taxon>
        <taxon>Haliscomenobacteraceae</taxon>
        <taxon>Haliscomenobacter</taxon>
    </lineage>
</organism>
<dbReference type="KEGG" id="hhy:Halhy_1533"/>
<dbReference type="InterPro" id="IPR029010">
    <property type="entry name" value="ThuA-like"/>
</dbReference>
<dbReference type="HOGENOM" id="CLU_409258_0_0_10"/>
<dbReference type="RefSeq" id="WP_013763979.1">
    <property type="nucleotide sequence ID" value="NC_015510.1"/>
</dbReference>
<proteinExistence type="predicted"/>
<sequence length="671" mass="75141">MYKQRTLVLLILLCSSVFKLSLIAQDRSLLTLAVSSGDFERNNSPVSLALDGIALPESPSGYQLLEISPTGKTPVPFQLEDGPNKRLCWILSGNTPSGTKRVFELRTGSAPITAAKPIVALRDKGAIVFQRNGRNLLRYQYAEASVPEGKSELFRRGGFIHPLWSPKGEVLTRIQPPDHIHHYGIWNPWTSTVFEGRKLDFWNLYKGEGTVKVPTLPVVTQGPVLGTLSSRHEHVDLTAPSSTGSKAALEEEWNIKVWNAGSEDGPQLVDFQSTLHCATDSIFTIKAYTYQGFGFRATEKWDDKTARLLTSEGKGKGDGNATRARWIDARGVSSFGKSGILFMTHPLNHNFPEQLRLWATGQNQGKENVFLNFNPAQEQDWVLKPGKAYTLNYRMLVYDGELSPELLDKYWQDYANPPKAEVILSQLGGNKKVLVYTKNGKGYVHDNIASSIVCIRKLGEANGFSVDTSSNPALITAENLNKYQAIILSNTNNETFDTDAQKLAFQRYIQAGGGLVTIHSASGSERQWPWFWRTLGGKFKRHPPLQKFDIQVIDPLHPATLHLPATWTWEDECYYLEHLYPGKHVLLAANMNTVTDDKKVEYPGNTFGKLFPLCWSEEQGLGRSWYTALGHKKEYYSDPTFMTHLLGGILWVLDGSEKLDYSKATKTLIQE</sequence>
<feature type="domain" description="ThuA-like" evidence="1">
    <location>
        <begin position="432"/>
        <end position="652"/>
    </location>
</feature>
<dbReference type="EMBL" id="CP002691">
    <property type="protein sequence ID" value="AEE49425.1"/>
    <property type="molecule type" value="Genomic_DNA"/>
</dbReference>
<dbReference type="InterPro" id="IPR029062">
    <property type="entry name" value="Class_I_gatase-like"/>
</dbReference>
<dbReference type="Gene3D" id="3.40.50.880">
    <property type="match status" value="1"/>
</dbReference>
<dbReference type="Proteomes" id="UP000008461">
    <property type="component" value="Chromosome"/>
</dbReference>
<protein>
    <recommendedName>
        <fullName evidence="1">ThuA-like domain-containing protein</fullName>
    </recommendedName>
</protein>
<dbReference type="Pfam" id="PF06283">
    <property type="entry name" value="ThuA"/>
    <property type="match status" value="1"/>
</dbReference>
<evidence type="ECO:0000313" key="3">
    <source>
        <dbReference type="Proteomes" id="UP000008461"/>
    </source>
</evidence>
<dbReference type="PANTHER" id="PTHR40469">
    <property type="entry name" value="SECRETED GLYCOSYL HYDROLASE"/>
    <property type="match status" value="1"/>
</dbReference>
<reference key="2">
    <citation type="submission" date="2011-04" db="EMBL/GenBank/DDBJ databases">
        <title>Complete sequence of chromosome of Haliscomenobacter hydrossis DSM 1100.</title>
        <authorList>
            <consortium name="US DOE Joint Genome Institute (JGI-PGF)"/>
            <person name="Lucas S."/>
            <person name="Han J."/>
            <person name="Lapidus A."/>
            <person name="Bruce D."/>
            <person name="Goodwin L."/>
            <person name="Pitluck S."/>
            <person name="Peters L."/>
            <person name="Kyrpides N."/>
            <person name="Mavromatis K."/>
            <person name="Ivanova N."/>
            <person name="Ovchinnikova G."/>
            <person name="Pagani I."/>
            <person name="Daligault H."/>
            <person name="Detter J.C."/>
            <person name="Han C."/>
            <person name="Land M."/>
            <person name="Hauser L."/>
            <person name="Markowitz V."/>
            <person name="Cheng J.-F."/>
            <person name="Hugenholtz P."/>
            <person name="Woyke T."/>
            <person name="Wu D."/>
            <person name="Verbarg S."/>
            <person name="Frueling A."/>
            <person name="Brambilla E."/>
            <person name="Klenk H.-P."/>
            <person name="Eisen J.A."/>
        </authorList>
    </citation>
    <scope>NUCLEOTIDE SEQUENCE</scope>
    <source>
        <strain>DSM 1100</strain>
    </source>
</reference>
<keyword evidence="3" id="KW-1185">Reference proteome</keyword>
<dbReference type="PANTHER" id="PTHR40469:SF2">
    <property type="entry name" value="GALACTOSE-BINDING DOMAIN-LIKE SUPERFAMILY PROTEIN"/>
    <property type="match status" value="1"/>
</dbReference>
<accession>F4KYI4</accession>